<name>A0ACC6SDP1_9BACI</name>
<keyword evidence="2" id="KW-1185">Reference proteome</keyword>
<sequence>MEIKLADWSDAPIIHEIMIKAFTEYKEEAAPSSALEETAQAVSISLKDGEKSFICYSSGQPVGTVRFRLNEEHLYFFRLAVAPEMQGRGIAKILLSALEDYAIKKDITTLCCKVRMAVPRNLHLYSSIGYIIESEDTIQKPNGISVKVASMIKKLG</sequence>
<reference evidence="1" key="1">
    <citation type="submission" date="2024-03" db="EMBL/GenBank/DDBJ databases">
        <title>Human intestinal bacterial collection.</title>
        <authorList>
            <person name="Pauvert C."/>
            <person name="Hitch T.C.A."/>
            <person name="Clavel T."/>
        </authorList>
    </citation>
    <scope>NUCLEOTIDE SEQUENCE</scope>
    <source>
        <strain evidence="1">CLA-AA-H227</strain>
    </source>
</reference>
<comment type="caution">
    <text evidence="1">The sequence shown here is derived from an EMBL/GenBank/DDBJ whole genome shotgun (WGS) entry which is preliminary data.</text>
</comment>
<evidence type="ECO:0000313" key="1">
    <source>
        <dbReference type="EMBL" id="MEQ2528085.1"/>
    </source>
</evidence>
<proteinExistence type="predicted"/>
<evidence type="ECO:0000313" key="2">
    <source>
        <dbReference type="Proteomes" id="UP001439875"/>
    </source>
</evidence>
<protein>
    <submittedName>
        <fullName evidence="1">GNAT family N-acetyltransferase</fullName>
    </submittedName>
</protein>
<organism evidence="1 2">
    <name type="scientific">Robertmurraya yapensis</name>
    <name type="common">ex Hitch et al 2024</name>
    <dbReference type="NCBI Taxonomy" id="3133160"/>
    <lineage>
        <taxon>Bacteria</taxon>
        <taxon>Bacillati</taxon>
        <taxon>Bacillota</taxon>
        <taxon>Bacilli</taxon>
        <taxon>Bacillales</taxon>
        <taxon>Bacillaceae</taxon>
        <taxon>Robertmurraya</taxon>
    </lineage>
</organism>
<accession>A0ACC6SDP1</accession>
<dbReference type="EMBL" id="JBBMEW010000014">
    <property type="protein sequence ID" value="MEQ2528085.1"/>
    <property type="molecule type" value="Genomic_DNA"/>
</dbReference>
<dbReference type="Proteomes" id="UP001439875">
    <property type="component" value="Unassembled WGS sequence"/>
</dbReference>
<gene>
    <name evidence="1" type="ORF">WMO40_15435</name>
</gene>